<sequence>MNHGLLKAKLAVGALALAVATLSHASATTLVVGGATLPAIGYVGTGAQTSTQVFPAGTGSLIAVYSAIRGNPTVSYCQTGSGAGKDILAGVTIAKSPGPGNNVYNVQYTCPSVANGNDTDNGFGADATGVGRSDLTTPSAAYADSPMASSDVTNYQSIHGSSAFPVEFPAVAGAIVVGMNMKTTDGVVLDHTNTSFTDAQLCSIFSGAVTNWDDPTLASAFSLKSGDSIPSTTIAVQYRSDGSGTSFSFTNHLTAVCPANAAGDHFLTNQTFTTAVSQFFTTLPASWTGSSGNPAVTKAIAATAGSIGYAEMANSLQAGIGFAKVNGIDPNTFPGTTASPTANTFALPTSSVVDNEVIQSNVYGTQGQPTLTTISGAPSNECIELVDPNSYANLGGGIYPIFAVSYEVGNAAGNPSGDLSNIKSLLGAPFNSTITGSASLTQYGQGKGLALLSTANTGVPTTTIISGCETD</sequence>
<evidence type="ECO:0000259" key="3">
    <source>
        <dbReference type="Pfam" id="PF12849"/>
    </source>
</evidence>
<protein>
    <recommendedName>
        <fullName evidence="3">PBP domain-containing protein</fullName>
    </recommendedName>
</protein>
<evidence type="ECO:0000256" key="2">
    <source>
        <dbReference type="SAM" id="SignalP"/>
    </source>
</evidence>
<evidence type="ECO:0000313" key="4">
    <source>
        <dbReference type="EMBL" id="RDS81727.1"/>
    </source>
</evidence>
<feature type="signal peptide" evidence="2">
    <location>
        <begin position="1"/>
        <end position="25"/>
    </location>
</feature>
<accession>A0A370X0D6</accession>
<organism evidence="4 5">
    <name type="scientific">Dyella monticola</name>
    <dbReference type="NCBI Taxonomy" id="1927958"/>
    <lineage>
        <taxon>Bacteria</taxon>
        <taxon>Pseudomonadati</taxon>
        <taxon>Pseudomonadota</taxon>
        <taxon>Gammaproteobacteria</taxon>
        <taxon>Lysobacterales</taxon>
        <taxon>Rhodanobacteraceae</taxon>
        <taxon>Dyella</taxon>
    </lineage>
</organism>
<dbReference type="AlphaFoldDB" id="A0A370X0D6"/>
<dbReference type="PANTHER" id="PTHR42996:SF1">
    <property type="entry name" value="PHOSPHATE-BINDING PROTEIN PSTS"/>
    <property type="match status" value="1"/>
</dbReference>
<reference evidence="4 5" key="1">
    <citation type="submission" date="2018-07" db="EMBL/GenBank/DDBJ databases">
        <title>Dyella monticola sp. nov. and Dyella psychrodurans sp. nov. isolated from monsoon evergreen broad-leaved forest soil of Dinghu Mountain, China.</title>
        <authorList>
            <person name="Gao Z."/>
            <person name="Qiu L."/>
        </authorList>
    </citation>
    <scope>NUCLEOTIDE SEQUENCE [LARGE SCALE GENOMIC DNA]</scope>
    <source>
        <strain evidence="4 5">4G-K06</strain>
    </source>
</reference>
<dbReference type="SUPFAM" id="SSF53850">
    <property type="entry name" value="Periplasmic binding protein-like II"/>
    <property type="match status" value="1"/>
</dbReference>
<comment type="similarity">
    <text evidence="1">Belongs to the PstS family.</text>
</comment>
<dbReference type="OrthoDB" id="9801510at2"/>
<evidence type="ECO:0000256" key="1">
    <source>
        <dbReference type="ARBA" id="ARBA00008725"/>
    </source>
</evidence>
<comment type="caution">
    <text evidence="4">The sequence shown here is derived from an EMBL/GenBank/DDBJ whole genome shotgun (WGS) entry which is preliminary data.</text>
</comment>
<gene>
    <name evidence="4" type="ORF">DWU98_10950</name>
</gene>
<keyword evidence="5" id="KW-1185">Reference proteome</keyword>
<dbReference type="EMBL" id="QRBE01000005">
    <property type="protein sequence ID" value="RDS81727.1"/>
    <property type="molecule type" value="Genomic_DNA"/>
</dbReference>
<feature type="domain" description="PBP" evidence="3">
    <location>
        <begin position="60"/>
        <end position="362"/>
    </location>
</feature>
<name>A0A370X0D6_9GAMM</name>
<proteinExistence type="inferred from homology"/>
<keyword evidence="2" id="KW-0732">Signal</keyword>
<dbReference type="PANTHER" id="PTHR42996">
    <property type="entry name" value="PHOSPHATE-BINDING PROTEIN PSTS"/>
    <property type="match status" value="1"/>
</dbReference>
<dbReference type="InterPro" id="IPR050962">
    <property type="entry name" value="Phosphate-bind_PstS"/>
</dbReference>
<evidence type="ECO:0000313" key="5">
    <source>
        <dbReference type="Proteomes" id="UP000254258"/>
    </source>
</evidence>
<dbReference type="Proteomes" id="UP000254258">
    <property type="component" value="Unassembled WGS sequence"/>
</dbReference>
<dbReference type="RefSeq" id="WP_115495595.1">
    <property type="nucleotide sequence ID" value="NZ_QRBE01000005.1"/>
</dbReference>
<feature type="chain" id="PRO_5016704886" description="PBP domain-containing protein" evidence="2">
    <location>
        <begin position="26"/>
        <end position="471"/>
    </location>
</feature>
<dbReference type="Pfam" id="PF12849">
    <property type="entry name" value="PBP_like_2"/>
    <property type="match status" value="1"/>
</dbReference>
<dbReference type="Gene3D" id="3.40.190.10">
    <property type="entry name" value="Periplasmic binding protein-like II"/>
    <property type="match status" value="1"/>
</dbReference>
<dbReference type="InterPro" id="IPR024370">
    <property type="entry name" value="PBP_domain"/>
</dbReference>